<evidence type="ECO:0000256" key="3">
    <source>
        <dbReference type="ARBA" id="ARBA00022679"/>
    </source>
</evidence>
<dbReference type="PANTHER" id="PTHR43191">
    <property type="entry name" value="RRNA METHYLTRANSFERASE 3"/>
    <property type="match status" value="1"/>
</dbReference>
<dbReference type="RefSeq" id="WP_309955097.1">
    <property type="nucleotide sequence ID" value="NZ_JAVDUJ010000001.1"/>
</dbReference>
<dbReference type="InterPro" id="IPR029028">
    <property type="entry name" value="Alpha/beta_knot_MTases"/>
</dbReference>
<dbReference type="InterPro" id="IPR013123">
    <property type="entry name" value="SpoU_subst-bd"/>
</dbReference>
<dbReference type="CDD" id="cd18095">
    <property type="entry name" value="SpoU-like_rRNA-MTase"/>
    <property type="match status" value="1"/>
</dbReference>
<dbReference type="Proteomes" id="UP001266099">
    <property type="component" value="Unassembled WGS sequence"/>
</dbReference>
<dbReference type="SUPFAM" id="SSF75217">
    <property type="entry name" value="alpha/beta knot"/>
    <property type="match status" value="1"/>
</dbReference>
<dbReference type="GO" id="GO:0032259">
    <property type="term" value="P:methylation"/>
    <property type="evidence" value="ECO:0007669"/>
    <property type="project" value="UniProtKB-KW"/>
</dbReference>
<dbReference type="Pfam" id="PF00588">
    <property type="entry name" value="SpoU_methylase"/>
    <property type="match status" value="1"/>
</dbReference>
<comment type="caution">
    <text evidence="5">The sequence shown here is derived from an EMBL/GenBank/DDBJ whole genome shotgun (WGS) entry which is preliminary data.</text>
</comment>
<evidence type="ECO:0000313" key="6">
    <source>
        <dbReference type="Proteomes" id="UP001266099"/>
    </source>
</evidence>
<dbReference type="Gene3D" id="3.40.1280.10">
    <property type="match status" value="1"/>
</dbReference>
<evidence type="ECO:0000256" key="2">
    <source>
        <dbReference type="ARBA" id="ARBA00022603"/>
    </source>
</evidence>
<feature type="domain" description="RNA 2-O ribose methyltransferase substrate binding" evidence="4">
    <location>
        <begin position="32"/>
        <end position="105"/>
    </location>
</feature>
<evidence type="ECO:0000256" key="1">
    <source>
        <dbReference type="ARBA" id="ARBA00007228"/>
    </source>
</evidence>
<protein>
    <submittedName>
        <fullName evidence="5">TrmH family RNA methyltransferase</fullName>
    </submittedName>
</protein>
<organism evidence="5 6">
    <name type="scientific">Arcanobacterium hippocoleae</name>
    <dbReference type="NCBI Taxonomy" id="149017"/>
    <lineage>
        <taxon>Bacteria</taxon>
        <taxon>Bacillati</taxon>
        <taxon>Actinomycetota</taxon>
        <taxon>Actinomycetes</taxon>
        <taxon>Actinomycetales</taxon>
        <taxon>Actinomycetaceae</taxon>
        <taxon>Arcanobacterium</taxon>
    </lineage>
</organism>
<dbReference type="InterPro" id="IPR051259">
    <property type="entry name" value="rRNA_Methyltransferase"/>
</dbReference>
<accession>A0ABU1T0N4</accession>
<keyword evidence="3" id="KW-0808">Transferase</keyword>
<dbReference type="InterPro" id="IPR001537">
    <property type="entry name" value="SpoU_MeTrfase"/>
</dbReference>
<dbReference type="PANTHER" id="PTHR43191:SF2">
    <property type="entry name" value="RRNA METHYLTRANSFERASE 3, MITOCHONDRIAL"/>
    <property type="match status" value="1"/>
</dbReference>
<dbReference type="InterPro" id="IPR029026">
    <property type="entry name" value="tRNA_m1G_MTases_N"/>
</dbReference>
<dbReference type="EMBL" id="JAVDUJ010000001">
    <property type="protein sequence ID" value="MDR6938905.1"/>
    <property type="molecule type" value="Genomic_DNA"/>
</dbReference>
<dbReference type="GO" id="GO:0008168">
    <property type="term" value="F:methyltransferase activity"/>
    <property type="evidence" value="ECO:0007669"/>
    <property type="project" value="UniProtKB-KW"/>
</dbReference>
<evidence type="ECO:0000313" key="5">
    <source>
        <dbReference type="EMBL" id="MDR6938905.1"/>
    </source>
</evidence>
<dbReference type="Gene3D" id="3.30.1330.30">
    <property type="match status" value="1"/>
</dbReference>
<dbReference type="InterPro" id="IPR029064">
    <property type="entry name" value="Ribosomal_eL30-like_sf"/>
</dbReference>
<name>A0ABU1T0N4_9ACTO</name>
<keyword evidence="2 5" id="KW-0489">Methyltransferase</keyword>
<comment type="similarity">
    <text evidence="1">Belongs to the class IV-like SAM-binding methyltransferase superfamily. RNA methyltransferase TrmH family.</text>
</comment>
<proteinExistence type="inferred from homology"/>
<dbReference type="SMART" id="SM00967">
    <property type="entry name" value="SpoU_sub_bind"/>
    <property type="match status" value="1"/>
</dbReference>
<dbReference type="SUPFAM" id="SSF55315">
    <property type="entry name" value="L30e-like"/>
    <property type="match status" value="1"/>
</dbReference>
<sequence length="287" mass="30515">MPIKEISAKTGQLKKVQGLYRSANRRKYGQIIVEGPQAVRELLAMQPALVRDVYATESALGIHPDLAQLIARADLYLHLLPADLFLELSQDAQGILAVASMPEVPALSQLLQESKLLVFALRSADPGNLGTIIRAADAFGAQGVVIGAGSVEVTNPKVIRASVGSLFHLPVVAAPDATDFVALARSSGFQVCAAHGRADYYLDELAMRASNGSGTCDLRAEQIDLRKPTIWMLGNEAHGFSEQELALADSAVAIRMSGRAESLNVAMAASICLYTSAQAQLLASHLE</sequence>
<reference evidence="5 6" key="1">
    <citation type="submission" date="2023-07" db="EMBL/GenBank/DDBJ databases">
        <title>Sequencing the genomes of 1000 actinobacteria strains.</title>
        <authorList>
            <person name="Klenk H.-P."/>
        </authorList>
    </citation>
    <scope>NUCLEOTIDE SEQUENCE [LARGE SCALE GENOMIC DNA]</scope>
    <source>
        <strain evidence="5 6">DSM 15539</strain>
    </source>
</reference>
<keyword evidence="6" id="KW-1185">Reference proteome</keyword>
<evidence type="ECO:0000259" key="4">
    <source>
        <dbReference type="SMART" id="SM00967"/>
    </source>
</evidence>
<gene>
    <name evidence="5" type="ORF">J2S36_000448</name>
</gene>